<feature type="region of interest" description="Disordered" evidence="5">
    <location>
        <begin position="68"/>
        <end position="103"/>
    </location>
</feature>
<keyword evidence="6" id="KW-1133">Transmembrane helix</keyword>
<keyword evidence="9" id="KW-1185">Reference proteome</keyword>
<keyword evidence="4" id="KW-0572">Peptidoglycan-anchor</keyword>
<evidence type="ECO:0000256" key="4">
    <source>
        <dbReference type="ARBA" id="ARBA00023088"/>
    </source>
</evidence>
<feature type="transmembrane region" description="Helical" evidence="6">
    <location>
        <begin position="109"/>
        <end position="127"/>
    </location>
</feature>
<keyword evidence="6" id="KW-0812">Transmembrane</keyword>
<dbReference type="Proteomes" id="UP001596512">
    <property type="component" value="Unassembled WGS sequence"/>
</dbReference>
<keyword evidence="6" id="KW-0472">Membrane</keyword>
<name>A0ABW2TVW0_9PSEU</name>
<evidence type="ECO:0000256" key="2">
    <source>
        <dbReference type="ARBA" id="ARBA00022525"/>
    </source>
</evidence>
<dbReference type="NCBIfam" id="TIGR01167">
    <property type="entry name" value="LPXTG_anchor"/>
    <property type="match status" value="1"/>
</dbReference>
<evidence type="ECO:0000256" key="6">
    <source>
        <dbReference type="SAM" id="Phobius"/>
    </source>
</evidence>
<reference evidence="9" key="1">
    <citation type="journal article" date="2019" name="Int. J. Syst. Evol. Microbiol.">
        <title>The Global Catalogue of Microorganisms (GCM) 10K type strain sequencing project: providing services to taxonomists for standard genome sequencing and annotation.</title>
        <authorList>
            <consortium name="The Broad Institute Genomics Platform"/>
            <consortium name="The Broad Institute Genome Sequencing Center for Infectious Disease"/>
            <person name="Wu L."/>
            <person name="Ma J."/>
        </authorList>
    </citation>
    <scope>NUCLEOTIDE SEQUENCE [LARGE SCALE GENOMIC DNA]</scope>
    <source>
        <strain evidence="9">JCM 17695</strain>
    </source>
</reference>
<protein>
    <submittedName>
        <fullName evidence="8">LPXTG cell wall anchor domain-containing protein</fullName>
    </submittedName>
</protein>
<keyword evidence="1" id="KW-0134">Cell wall</keyword>
<feature type="compositionally biased region" description="Low complexity" evidence="5">
    <location>
        <begin position="69"/>
        <end position="91"/>
    </location>
</feature>
<dbReference type="EMBL" id="JBHTEY010000004">
    <property type="protein sequence ID" value="MFC7618027.1"/>
    <property type="molecule type" value="Genomic_DNA"/>
</dbReference>
<accession>A0ABW2TVW0</accession>
<dbReference type="InterPro" id="IPR019931">
    <property type="entry name" value="LPXTG_anchor"/>
</dbReference>
<evidence type="ECO:0000259" key="7">
    <source>
        <dbReference type="PROSITE" id="PS50847"/>
    </source>
</evidence>
<comment type="caution">
    <text evidence="8">The sequence shown here is derived from an EMBL/GenBank/DDBJ whole genome shotgun (WGS) entry which is preliminary data.</text>
</comment>
<evidence type="ECO:0000256" key="1">
    <source>
        <dbReference type="ARBA" id="ARBA00022512"/>
    </source>
</evidence>
<feature type="domain" description="Gram-positive cocci surface proteins LPxTG" evidence="7">
    <location>
        <begin position="100"/>
        <end position="132"/>
    </location>
</feature>
<dbReference type="PROSITE" id="PS50847">
    <property type="entry name" value="GRAM_POS_ANCHORING"/>
    <property type="match status" value="1"/>
</dbReference>
<organism evidence="8 9">
    <name type="scientific">Actinokineospora soli</name>
    <dbReference type="NCBI Taxonomy" id="1048753"/>
    <lineage>
        <taxon>Bacteria</taxon>
        <taxon>Bacillati</taxon>
        <taxon>Actinomycetota</taxon>
        <taxon>Actinomycetes</taxon>
        <taxon>Pseudonocardiales</taxon>
        <taxon>Pseudonocardiaceae</taxon>
        <taxon>Actinokineospora</taxon>
    </lineage>
</organism>
<evidence type="ECO:0000256" key="3">
    <source>
        <dbReference type="ARBA" id="ARBA00022729"/>
    </source>
</evidence>
<keyword evidence="3" id="KW-0732">Signal</keyword>
<proteinExistence type="predicted"/>
<evidence type="ECO:0000256" key="5">
    <source>
        <dbReference type="SAM" id="MobiDB-lite"/>
    </source>
</evidence>
<sequence>MTITDRATGTVAVTRRANGNGVAAFNDVPAGIYAVAVSGPWDLESELDDVLVRSGGCWYTCEFDIRLVPGEPDPTTTSSPTPEPTTTTPAPQGSPPPGDLPNTGADVRWLFGLGVLTVLTGAGLLLIRRKRA</sequence>
<keyword evidence="2" id="KW-0964">Secreted</keyword>
<evidence type="ECO:0000313" key="9">
    <source>
        <dbReference type="Proteomes" id="UP001596512"/>
    </source>
</evidence>
<gene>
    <name evidence="8" type="ORF">ACFQV2_36195</name>
</gene>
<evidence type="ECO:0000313" key="8">
    <source>
        <dbReference type="EMBL" id="MFC7618027.1"/>
    </source>
</evidence>